<comment type="similarity">
    <text evidence="6">Belongs to the PurS family.</text>
</comment>
<comment type="caution">
    <text evidence="8">The sequence shown here is derived from an EMBL/GenBank/DDBJ whole genome shotgun (WGS) entry which is preliminary data.</text>
</comment>
<keyword evidence="5 6" id="KW-0067">ATP-binding</keyword>
<reference evidence="8 10" key="1">
    <citation type="submission" date="2023-07" db="EMBL/GenBank/DDBJ databases">
        <title>Unpublished Manusciprt.</title>
        <authorList>
            <person name="Aydin F."/>
            <person name="Tarhane S."/>
            <person name="Saticioglu I.B."/>
            <person name="Karakaya E."/>
            <person name="Abay S."/>
            <person name="Guran O."/>
            <person name="Bozkurt E."/>
            <person name="Uzum N."/>
            <person name="Olgun K."/>
            <person name="Jablonski D."/>
        </authorList>
    </citation>
    <scope>NUCLEOTIDE SEQUENCE</scope>
    <source>
        <strain evidence="10">faydin-H75</strain>
        <strain evidence="8">Faydin-H76</strain>
    </source>
</reference>
<dbReference type="GO" id="GO:0004642">
    <property type="term" value="F:phosphoribosylformylglycinamidine synthase activity"/>
    <property type="evidence" value="ECO:0007669"/>
    <property type="project" value="UniProtKB-UniRule"/>
</dbReference>
<dbReference type="RefSeq" id="WP_305517692.1">
    <property type="nucleotide sequence ID" value="NZ_JAUPEV010000016.1"/>
</dbReference>
<dbReference type="Proteomes" id="UP001240777">
    <property type="component" value="Unassembled WGS sequence"/>
</dbReference>
<dbReference type="Gene3D" id="3.30.1280.10">
    <property type="entry name" value="Phosphoribosylformylglycinamidine synthase subunit PurS"/>
    <property type="match status" value="1"/>
</dbReference>
<dbReference type="GO" id="GO:0005524">
    <property type="term" value="F:ATP binding"/>
    <property type="evidence" value="ECO:0007669"/>
    <property type="project" value="UniProtKB-UniRule"/>
</dbReference>
<comment type="pathway">
    <text evidence="6">Purine metabolism; IMP biosynthesis via de novo pathway; 5-amino-1-(5-phospho-D-ribosyl)imidazole from N(2)-formyl-N(1)-(5-phospho-D-ribosyl)glycinamide: step 1/2.</text>
</comment>
<dbReference type="GO" id="GO:0006189">
    <property type="term" value="P:'de novo' IMP biosynthetic process"/>
    <property type="evidence" value="ECO:0007669"/>
    <property type="project" value="UniProtKB-UniRule"/>
</dbReference>
<evidence type="ECO:0000313" key="7">
    <source>
        <dbReference type="EMBL" id="MDO7253853.1"/>
    </source>
</evidence>
<evidence type="ECO:0000256" key="6">
    <source>
        <dbReference type="HAMAP-Rule" id="MF_01926"/>
    </source>
</evidence>
<dbReference type="PANTHER" id="PTHR34696">
    <property type="entry name" value="PHOSPHORIBOSYLFORMYLGLYCINAMIDINE SYNTHASE SUBUNIT PURS"/>
    <property type="match status" value="1"/>
</dbReference>
<dbReference type="Proteomes" id="UP001177258">
    <property type="component" value="Unassembled WGS sequence"/>
</dbReference>
<evidence type="ECO:0000313" key="8">
    <source>
        <dbReference type="EMBL" id="MDP2539801.1"/>
    </source>
</evidence>
<dbReference type="EMBL" id="JAUYZK010000017">
    <property type="protein sequence ID" value="MDP2539801.1"/>
    <property type="molecule type" value="Genomic_DNA"/>
</dbReference>
<reference evidence="7 9" key="3">
    <citation type="journal article" date="2024" name="Syst. Appl. Microbiol.">
        <title>Helicobacter cappadocius sp. nov., from lizards: The first psychrotrophic Helicobacter species.</title>
        <authorList>
            <person name="Aydin F."/>
            <person name="Tarhane S."/>
            <person name="Karakaya E."/>
            <person name="Abay S."/>
            <person name="Kayman T."/>
            <person name="Guran O."/>
            <person name="Bozkurt E."/>
            <person name="Uzum N."/>
            <person name="Avci A."/>
            <person name="Olgun K."/>
            <person name="Jablonski D."/>
            <person name="Guran C."/>
            <person name="Burcin Saticioglu I."/>
        </authorList>
    </citation>
    <scope>NUCLEOTIDE SEQUENCE [LARGE SCALE GENOMIC DNA]</scope>
    <source>
        <strain evidence="7">Faydin-H75</strain>
        <strain evidence="9">faydin-H76</strain>
    </source>
</reference>
<dbReference type="NCBIfam" id="TIGR00302">
    <property type="entry name" value="phosphoribosylformylglycinamidine synthase subunit PurS"/>
    <property type="match status" value="1"/>
</dbReference>
<dbReference type="EC" id="6.3.5.3" evidence="6"/>
<gene>
    <name evidence="6 8" type="primary">purS</name>
    <name evidence="7" type="ORF">Q5I04_08045</name>
    <name evidence="8" type="ORF">Q5I06_08445</name>
</gene>
<keyword evidence="10" id="KW-1185">Reference proteome</keyword>
<evidence type="ECO:0000313" key="9">
    <source>
        <dbReference type="Proteomes" id="UP001177258"/>
    </source>
</evidence>
<dbReference type="PANTHER" id="PTHR34696:SF1">
    <property type="entry name" value="PHOSPHORIBOSYLFORMYLGLYCINAMIDINE SYNTHASE SUBUNIT PURS"/>
    <property type="match status" value="1"/>
</dbReference>
<evidence type="ECO:0000256" key="1">
    <source>
        <dbReference type="ARBA" id="ARBA00022490"/>
    </source>
</evidence>
<dbReference type="NCBIfam" id="NF004630">
    <property type="entry name" value="PRK05974.1"/>
    <property type="match status" value="1"/>
</dbReference>
<dbReference type="InterPro" id="IPR036604">
    <property type="entry name" value="PurS-like_sf"/>
</dbReference>
<evidence type="ECO:0000256" key="5">
    <source>
        <dbReference type="ARBA" id="ARBA00022840"/>
    </source>
</evidence>
<name>A0AA90PRS9_9HELI</name>
<keyword evidence="4 6" id="KW-0658">Purine biosynthesis</keyword>
<dbReference type="EMBL" id="JAUPEV010000016">
    <property type="protein sequence ID" value="MDO7253853.1"/>
    <property type="molecule type" value="Genomic_DNA"/>
</dbReference>
<evidence type="ECO:0000256" key="2">
    <source>
        <dbReference type="ARBA" id="ARBA00022598"/>
    </source>
</evidence>
<evidence type="ECO:0000313" key="10">
    <source>
        <dbReference type="Proteomes" id="UP001240777"/>
    </source>
</evidence>
<sequence length="81" mass="9112">MIVEINVSLKHGVLDPQAKAIHQGLKSLGFLDVIKVSLSKKIILEFQHNDDKKALSEAEKMAEELLANTIIEDYQIILKKD</sequence>
<dbReference type="SUPFAM" id="SSF82697">
    <property type="entry name" value="PurS-like"/>
    <property type="match status" value="1"/>
</dbReference>
<comment type="function">
    <text evidence="6">Part of the phosphoribosylformylglycinamidine synthase complex involved in the purines biosynthetic pathway. Catalyzes the ATP-dependent conversion of formylglycinamide ribonucleotide (FGAR) and glutamine to yield formylglycinamidine ribonucleotide (FGAM) and glutamate. The FGAM synthase complex is composed of three subunits. PurQ produces an ammonia molecule by converting glutamine to glutamate. PurL transfers the ammonia molecule to FGAR to form FGAM in an ATP-dependent manner. PurS interacts with PurQ and PurL and is thought to assist in the transfer of the ammonia molecule from PurQ to PurL.</text>
</comment>
<comment type="catalytic activity">
    <reaction evidence="6">
        <text>N(2)-formyl-N(1)-(5-phospho-beta-D-ribosyl)glycinamide + L-glutamine + ATP + H2O = 2-formamido-N(1)-(5-O-phospho-beta-D-ribosyl)acetamidine + L-glutamate + ADP + phosphate + H(+)</text>
        <dbReference type="Rhea" id="RHEA:17129"/>
        <dbReference type="ChEBI" id="CHEBI:15377"/>
        <dbReference type="ChEBI" id="CHEBI:15378"/>
        <dbReference type="ChEBI" id="CHEBI:29985"/>
        <dbReference type="ChEBI" id="CHEBI:30616"/>
        <dbReference type="ChEBI" id="CHEBI:43474"/>
        <dbReference type="ChEBI" id="CHEBI:58359"/>
        <dbReference type="ChEBI" id="CHEBI:147286"/>
        <dbReference type="ChEBI" id="CHEBI:147287"/>
        <dbReference type="ChEBI" id="CHEBI:456216"/>
        <dbReference type="EC" id="6.3.5.3"/>
    </reaction>
</comment>
<comment type="subcellular location">
    <subcellularLocation>
        <location evidence="6">Cytoplasm</location>
    </subcellularLocation>
</comment>
<accession>A0AA90PRS9</accession>
<proteinExistence type="inferred from homology"/>
<evidence type="ECO:0000256" key="3">
    <source>
        <dbReference type="ARBA" id="ARBA00022741"/>
    </source>
</evidence>
<evidence type="ECO:0000256" key="4">
    <source>
        <dbReference type="ARBA" id="ARBA00022755"/>
    </source>
</evidence>
<keyword evidence="1 6" id="KW-0963">Cytoplasm</keyword>
<reference evidence="7" key="2">
    <citation type="submission" date="2023-07" db="EMBL/GenBank/DDBJ databases">
        <authorList>
            <person name="Aydin F."/>
            <person name="Tarhane S."/>
            <person name="Saticioglu I.B."/>
            <person name="Karakaya E."/>
            <person name="Abay S."/>
            <person name="Guran O."/>
            <person name="Bozkurt E."/>
            <person name="Uzum N."/>
            <person name="Olgun K."/>
            <person name="Jablonski D."/>
        </authorList>
    </citation>
    <scope>NUCLEOTIDE SEQUENCE</scope>
    <source>
        <strain evidence="7">Faydin-H75</strain>
    </source>
</reference>
<dbReference type="GO" id="GO:0005737">
    <property type="term" value="C:cytoplasm"/>
    <property type="evidence" value="ECO:0007669"/>
    <property type="project" value="UniProtKB-SubCell"/>
</dbReference>
<comment type="subunit">
    <text evidence="6">Part of the FGAM synthase complex composed of 1 PurL, 1 PurQ and 2 PurS subunits.</text>
</comment>
<keyword evidence="2 6" id="KW-0436">Ligase</keyword>
<organism evidence="8 9">
    <name type="scientific">Helicobacter cappadocius</name>
    <dbReference type="NCBI Taxonomy" id="3063998"/>
    <lineage>
        <taxon>Bacteria</taxon>
        <taxon>Pseudomonadati</taxon>
        <taxon>Campylobacterota</taxon>
        <taxon>Epsilonproteobacteria</taxon>
        <taxon>Campylobacterales</taxon>
        <taxon>Helicobacteraceae</taxon>
        <taxon>Helicobacter</taxon>
    </lineage>
</organism>
<dbReference type="HAMAP" id="MF_01926">
    <property type="entry name" value="PurS"/>
    <property type="match status" value="1"/>
</dbReference>
<dbReference type="Pfam" id="PF02700">
    <property type="entry name" value="PurS"/>
    <property type="match status" value="1"/>
</dbReference>
<dbReference type="InterPro" id="IPR003850">
    <property type="entry name" value="PurS"/>
</dbReference>
<dbReference type="AlphaFoldDB" id="A0AA90PRS9"/>
<protein>
    <recommendedName>
        <fullName evidence="6">Phosphoribosylformylglycinamidine synthase subunit PurS</fullName>
        <shortName evidence="6">FGAM synthase</shortName>
        <ecNumber evidence="6">6.3.5.3</ecNumber>
    </recommendedName>
    <alternativeName>
        <fullName evidence="6">Formylglycinamide ribonucleotide amidotransferase subunit III</fullName>
        <shortName evidence="6">FGAR amidotransferase III</shortName>
        <shortName evidence="6">FGAR-AT III</shortName>
    </alternativeName>
    <alternativeName>
        <fullName evidence="6">Phosphoribosylformylglycinamidine synthase subunit III</fullName>
    </alternativeName>
</protein>
<keyword evidence="3 6" id="KW-0547">Nucleotide-binding</keyword>